<sequence length="82" mass="9925">RRTSESRMRENFMYGLMRGNRKRNCPPVWLSKVEHPETRGKEGNYLIPVFYSTYLKKLLVKLTTFYFFHTINVANKTVEDRY</sequence>
<evidence type="ECO:0000313" key="1">
    <source>
        <dbReference type="EMBL" id="MFD1607521.1"/>
    </source>
</evidence>
<dbReference type="Proteomes" id="UP001597221">
    <property type="component" value="Unassembled WGS sequence"/>
</dbReference>
<organism evidence="1 2">
    <name type="scientific">Oceanobacillus luteolus</name>
    <dbReference type="NCBI Taxonomy" id="1274358"/>
    <lineage>
        <taxon>Bacteria</taxon>
        <taxon>Bacillati</taxon>
        <taxon>Bacillota</taxon>
        <taxon>Bacilli</taxon>
        <taxon>Bacillales</taxon>
        <taxon>Bacillaceae</taxon>
        <taxon>Oceanobacillus</taxon>
    </lineage>
</organism>
<evidence type="ECO:0000313" key="2">
    <source>
        <dbReference type="Proteomes" id="UP001597221"/>
    </source>
</evidence>
<accession>A0ABW4HQC0</accession>
<dbReference type="EMBL" id="JBHUDE010000038">
    <property type="protein sequence ID" value="MFD1607521.1"/>
    <property type="molecule type" value="Genomic_DNA"/>
</dbReference>
<reference evidence="2" key="1">
    <citation type="journal article" date="2019" name="Int. J. Syst. Evol. Microbiol.">
        <title>The Global Catalogue of Microorganisms (GCM) 10K type strain sequencing project: providing services to taxonomists for standard genome sequencing and annotation.</title>
        <authorList>
            <consortium name="The Broad Institute Genomics Platform"/>
            <consortium name="The Broad Institute Genome Sequencing Center for Infectious Disease"/>
            <person name="Wu L."/>
            <person name="Ma J."/>
        </authorList>
    </citation>
    <scope>NUCLEOTIDE SEQUENCE [LARGE SCALE GENOMIC DNA]</scope>
    <source>
        <strain evidence="2">CGMCC 1.12376</strain>
    </source>
</reference>
<gene>
    <name evidence="1" type="ORF">ACFSBH_07650</name>
</gene>
<comment type="caution">
    <text evidence="1">The sequence shown here is derived from an EMBL/GenBank/DDBJ whole genome shotgun (WGS) entry which is preliminary data.</text>
</comment>
<dbReference type="RefSeq" id="WP_379596952.1">
    <property type="nucleotide sequence ID" value="NZ_JBHUDE010000038.1"/>
</dbReference>
<feature type="non-terminal residue" evidence="1">
    <location>
        <position position="1"/>
    </location>
</feature>
<keyword evidence="2" id="KW-1185">Reference proteome</keyword>
<name>A0ABW4HQC0_9BACI</name>
<protein>
    <submittedName>
        <fullName evidence="1">Uncharacterized protein</fullName>
    </submittedName>
</protein>
<proteinExistence type="predicted"/>